<dbReference type="Proteomes" id="UP000240424">
    <property type="component" value="Unassembled WGS sequence"/>
</dbReference>
<gene>
    <name evidence="1" type="ORF">MNAB215_1076</name>
</gene>
<dbReference type="AlphaFoldDB" id="A0A2U3P5E6"/>
<dbReference type="EMBL" id="FUEZ01000003">
    <property type="protein sequence ID" value="SPM38895.1"/>
    <property type="molecule type" value="Genomic_DNA"/>
</dbReference>
<protein>
    <submittedName>
        <fullName evidence="1">Mycobacterium numidiamassiliense ORFan</fullName>
    </submittedName>
</protein>
<dbReference type="RefSeq" id="WP_077077776.1">
    <property type="nucleotide sequence ID" value="NZ_FUEZ01000003.1"/>
</dbReference>
<accession>A0A2U3P5E6</accession>
<evidence type="ECO:0000313" key="2">
    <source>
        <dbReference type="Proteomes" id="UP000240424"/>
    </source>
</evidence>
<organism evidence="1 2">
    <name type="scientific">Mycobacterium numidiamassiliense</name>
    <dbReference type="NCBI Taxonomy" id="1841861"/>
    <lineage>
        <taxon>Bacteria</taxon>
        <taxon>Bacillati</taxon>
        <taxon>Actinomycetota</taxon>
        <taxon>Actinomycetes</taxon>
        <taxon>Mycobacteriales</taxon>
        <taxon>Mycobacteriaceae</taxon>
        <taxon>Mycobacterium</taxon>
    </lineage>
</organism>
<sequence>MQASPSFIRFLLWGAGAQRTDNPFGKMYAMGLRADWDCAVVRVWTTTVAAPRQPRRHDPMQVADQGPVDAVARAIAELEADVAMSVRAMLESFPESA</sequence>
<keyword evidence="2" id="KW-1185">Reference proteome</keyword>
<proteinExistence type="predicted"/>
<evidence type="ECO:0000313" key="1">
    <source>
        <dbReference type="EMBL" id="SPM38895.1"/>
    </source>
</evidence>
<name>A0A2U3P5E6_9MYCO</name>
<reference evidence="1 2" key="1">
    <citation type="submission" date="2017-01" db="EMBL/GenBank/DDBJ databases">
        <authorList>
            <consortium name="Urmite Genomes"/>
        </authorList>
    </citation>
    <scope>NUCLEOTIDE SEQUENCE [LARGE SCALE GENOMIC DNA]</scope>
    <source>
        <strain evidence="1 2">AB215</strain>
    </source>
</reference>